<dbReference type="FunFam" id="3.30.930.10:FF:000213">
    <property type="entry name" value="Probable threonine--tRNA ligase, cytoplasmic"/>
    <property type="match status" value="1"/>
</dbReference>
<dbReference type="InterPro" id="IPR047246">
    <property type="entry name" value="ThrRS_anticodon"/>
</dbReference>
<keyword evidence="4" id="KW-0963">Cytoplasm</keyword>
<dbReference type="InterPro" id="IPR018163">
    <property type="entry name" value="Thr/Ala-tRNA-synth_IIc_edit"/>
</dbReference>
<comment type="similarity">
    <text evidence="2">Belongs to the class-II aminoacyl-tRNA synthetase family.</text>
</comment>
<gene>
    <name evidence="19" type="ORF">PSAL00342_LOCUS2921</name>
</gene>
<dbReference type="SUPFAM" id="SSF52954">
    <property type="entry name" value="Class II aaRS ABD-related"/>
    <property type="match status" value="1"/>
</dbReference>
<keyword evidence="11" id="KW-0694">RNA-binding</keyword>
<protein>
    <recommendedName>
        <fullName evidence="3">threonine--tRNA ligase</fullName>
        <ecNumber evidence="3">6.1.1.3</ecNumber>
    </recommendedName>
    <alternativeName>
        <fullName evidence="14">Threonyl-tRNA synthetase</fullName>
    </alternativeName>
</protein>
<keyword evidence="6" id="KW-0436">Ligase</keyword>
<evidence type="ECO:0000256" key="16">
    <source>
        <dbReference type="SAM" id="MobiDB-lite"/>
    </source>
</evidence>
<dbReference type="InterPro" id="IPR002314">
    <property type="entry name" value="aa-tRNA-synt_IIb"/>
</dbReference>
<dbReference type="InterPro" id="IPR012947">
    <property type="entry name" value="tRNA_SAD"/>
</dbReference>
<evidence type="ECO:0000259" key="17">
    <source>
        <dbReference type="PROSITE" id="PS50862"/>
    </source>
</evidence>
<feature type="region of interest" description="Disordered" evidence="16">
    <location>
        <begin position="674"/>
        <end position="695"/>
    </location>
</feature>
<dbReference type="InterPro" id="IPR006195">
    <property type="entry name" value="aa-tRNA-synth_II"/>
</dbReference>
<evidence type="ECO:0000256" key="15">
    <source>
        <dbReference type="ARBA" id="ARBA00049515"/>
    </source>
</evidence>
<keyword evidence="5" id="KW-0820">tRNA-binding</keyword>
<proteinExistence type="inferred from homology"/>
<dbReference type="Pfam" id="PF03129">
    <property type="entry name" value="HGTP_anticodon"/>
    <property type="match status" value="1"/>
</dbReference>
<evidence type="ECO:0000256" key="1">
    <source>
        <dbReference type="ARBA" id="ARBA00004496"/>
    </source>
</evidence>
<dbReference type="Pfam" id="PF02824">
    <property type="entry name" value="TGS"/>
    <property type="match status" value="1"/>
</dbReference>
<dbReference type="SUPFAM" id="SSF55681">
    <property type="entry name" value="Class II aaRS and biotin synthetases"/>
    <property type="match status" value="1"/>
</dbReference>
<dbReference type="SUPFAM" id="SSF55186">
    <property type="entry name" value="ThrRS/AlaRS common domain"/>
    <property type="match status" value="1"/>
</dbReference>
<keyword evidence="9" id="KW-0862">Zinc</keyword>
<evidence type="ECO:0000256" key="3">
    <source>
        <dbReference type="ARBA" id="ARBA00013163"/>
    </source>
</evidence>
<dbReference type="EC" id="6.1.1.3" evidence="3"/>
<dbReference type="CDD" id="cd01667">
    <property type="entry name" value="TGS_ThrRS"/>
    <property type="match status" value="1"/>
</dbReference>
<evidence type="ECO:0000256" key="13">
    <source>
        <dbReference type="ARBA" id="ARBA00023146"/>
    </source>
</evidence>
<dbReference type="InterPro" id="IPR004154">
    <property type="entry name" value="Anticodon-bd"/>
</dbReference>
<comment type="subcellular location">
    <subcellularLocation>
        <location evidence="1">Cytoplasm</location>
    </subcellularLocation>
</comment>
<dbReference type="GO" id="GO:0005739">
    <property type="term" value="C:mitochondrion"/>
    <property type="evidence" value="ECO:0007669"/>
    <property type="project" value="TreeGrafter"/>
</dbReference>
<dbReference type="GO" id="GO:0009507">
    <property type="term" value="C:chloroplast"/>
    <property type="evidence" value="ECO:0007669"/>
    <property type="project" value="TreeGrafter"/>
</dbReference>
<evidence type="ECO:0000256" key="7">
    <source>
        <dbReference type="ARBA" id="ARBA00022723"/>
    </source>
</evidence>
<dbReference type="GO" id="GO:0004829">
    <property type="term" value="F:threonine-tRNA ligase activity"/>
    <property type="evidence" value="ECO:0007669"/>
    <property type="project" value="UniProtKB-EC"/>
</dbReference>
<evidence type="ECO:0000256" key="14">
    <source>
        <dbReference type="ARBA" id="ARBA00031900"/>
    </source>
</evidence>
<feature type="compositionally biased region" description="Polar residues" evidence="16">
    <location>
        <begin position="677"/>
        <end position="695"/>
    </location>
</feature>
<dbReference type="InterPro" id="IPR012676">
    <property type="entry name" value="TGS-like"/>
</dbReference>
<keyword evidence="12" id="KW-0648">Protein biosynthesis</keyword>
<evidence type="ECO:0000256" key="11">
    <source>
        <dbReference type="ARBA" id="ARBA00022884"/>
    </source>
</evidence>
<dbReference type="CDD" id="cd00860">
    <property type="entry name" value="ThrRS_anticodon"/>
    <property type="match status" value="1"/>
</dbReference>
<dbReference type="FunFam" id="3.10.20.30:FF:000006">
    <property type="entry name" value="Threonine--tRNA ligase, cytoplasmic"/>
    <property type="match status" value="1"/>
</dbReference>
<name>A0A7S3UBS6_9CHLO</name>
<dbReference type="Pfam" id="PF07973">
    <property type="entry name" value="tRNA_SAD"/>
    <property type="match status" value="1"/>
</dbReference>
<dbReference type="Gene3D" id="3.40.50.800">
    <property type="entry name" value="Anticodon-binding domain"/>
    <property type="match status" value="1"/>
</dbReference>
<dbReference type="GO" id="GO:0046872">
    <property type="term" value="F:metal ion binding"/>
    <property type="evidence" value="ECO:0007669"/>
    <property type="project" value="UniProtKB-KW"/>
</dbReference>
<evidence type="ECO:0000256" key="5">
    <source>
        <dbReference type="ARBA" id="ARBA00022555"/>
    </source>
</evidence>
<dbReference type="SMART" id="SM00863">
    <property type="entry name" value="tRNA_SAD"/>
    <property type="match status" value="1"/>
</dbReference>
<dbReference type="PRINTS" id="PR01047">
    <property type="entry name" value="TRNASYNTHTHR"/>
</dbReference>
<dbReference type="Pfam" id="PF00587">
    <property type="entry name" value="tRNA-synt_2b"/>
    <property type="match status" value="1"/>
</dbReference>
<feature type="domain" description="Aminoacyl-transfer RNA synthetases class-II family profile" evidence="17">
    <location>
        <begin position="308"/>
        <end position="572"/>
    </location>
</feature>
<evidence type="ECO:0000256" key="9">
    <source>
        <dbReference type="ARBA" id="ARBA00022833"/>
    </source>
</evidence>
<keyword evidence="10" id="KW-0067">ATP-binding</keyword>
<evidence type="ECO:0000256" key="4">
    <source>
        <dbReference type="ARBA" id="ARBA00022490"/>
    </source>
</evidence>
<dbReference type="InterPro" id="IPR036621">
    <property type="entry name" value="Anticodon-bd_dom_sf"/>
</dbReference>
<dbReference type="FunFam" id="3.30.980.10:FF:000005">
    <property type="entry name" value="Threonyl-tRNA synthetase, mitochondrial"/>
    <property type="match status" value="1"/>
</dbReference>
<dbReference type="FunFam" id="3.30.930.10:FF:000198">
    <property type="entry name" value="Threonine--tRNA ligase mitochondrial 1"/>
    <property type="match status" value="1"/>
</dbReference>
<evidence type="ECO:0000256" key="6">
    <source>
        <dbReference type="ARBA" id="ARBA00022598"/>
    </source>
</evidence>
<organism evidence="19">
    <name type="scientific">Picocystis salinarum</name>
    <dbReference type="NCBI Taxonomy" id="88271"/>
    <lineage>
        <taxon>Eukaryota</taxon>
        <taxon>Viridiplantae</taxon>
        <taxon>Chlorophyta</taxon>
        <taxon>Picocystophyceae</taxon>
        <taxon>Picocystales</taxon>
        <taxon>Picocystaceae</taxon>
        <taxon>Picocystis</taxon>
    </lineage>
</organism>
<dbReference type="InterPro" id="IPR004095">
    <property type="entry name" value="TGS"/>
</dbReference>
<evidence type="ECO:0000256" key="2">
    <source>
        <dbReference type="ARBA" id="ARBA00008226"/>
    </source>
</evidence>
<dbReference type="FunFam" id="3.40.50.800:FF:000001">
    <property type="entry name" value="Threonine--tRNA ligase"/>
    <property type="match status" value="1"/>
</dbReference>
<reference evidence="19" key="1">
    <citation type="submission" date="2021-01" db="EMBL/GenBank/DDBJ databases">
        <authorList>
            <person name="Corre E."/>
            <person name="Pelletier E."/>
            <person name="Niang G."/>
            <person name="Scheremetjew M."/>
            <person name="Finn R."/>
            <person name="Kale V."/>
            <person name="Holt S."/>
            <person name="Cochrane G."/>
            <person name="Meng A."/>
            <person name="Brown T."/>
            <person name="Cohen L."/>
        </authorList>
    </citation>
    <scope>NUCLEOTIDE SEQUENCE</scope>
    <source>
        <strain evidence="19">CCMP1897</strain>
    </source>
</reference>
<dbReference type="InterPro" id="IPR045864">
    <property type="entry name" value="aa-tRNA-synth_II/BPL/LPL"/>
</dbReference>
<dbReference type="NCBIfam" id="TIGR00418">
    <property type="entry name" value="thrS"/>
    <property type="match status" value="1"/>
</dbReference>
<dbReference type="SUPFAM" id="SSF81271">
    <property type="entry name" value="TGS-like"/>
    <property type="match status" value="1"/>
</dbReference>
<dbReference type="InterPro" id="IPR012675">
    <property type="entry name" value="Beta-grasp_dom_sf"/>
</dbReference>
<dbReference type="HAMAP" id="MF_00184">
    <property type="entry name" value="Thr_tRNA_synth"/>
    <property type="match status" value="1"/>
</dbReference>
<dbReference type="PANTHER" id="PTHR11451:SF46">
    <property type="entry name" value="THREONINE--TRNA LIGASE"/>
    <property type="match status" value="1"/>
</dbReference>
<sequence length="695" mass="79731">MGAETNDDVRQKMPYYRKRVEIFEKFLDRETKAIEQAREAAVPIEIILPNGNTIQGVRGATTPMEIAQSISKSLAKKVVVAKVDGQAWDIFRPLENNCTLQLVDFDDEEGKETFWHSSAHVLGQALELEFGVDLTIGPVIDEGFYYDCYMGDKTLSPEEYQKIEQRMAQAIKEGQPFQRIVVTREEALSMFQENKFKVEIIQNLPEDAVISVYRCGPMVDLCHGPHVPNTSLLKCHAVTSASRSFWRADVKNDPLIRVYGITFPEKKLLSDYKHRIEEAKKRDHRVIGVQQELFFFNPLSPGSCFFLPNGARVYKELINFLREKYWTYEFQEVITPNIYNFDLWKTSGHAGHYAENMFCFDIEKQKYGLKPMNCPGHCLMFAHRTRSYRELPWRVADFGVLHRNEFSGALHGLTRVRRFQQDDAHIFCRPDQIQQEISSALSLLNEVYGTFGLDYELNLSTRPEGFLGDIDAWVSAESALEEALNATGRKWEYNHGDGAFYGPKIDITVFDALKRKFQCATIQLDFQLPIRFNLQYVTETGYERPVMIHRAVLGSVERMFAILTEHFAGKWPLWLSPRQVMIVPISEAFIDYASDVCMVLRKHGIHSEVDTSDRKMQKKVREAQLSQFNYILVVGEQEKASDTVNVRTRDNVVHGAYQLPDFVSMVQQEVEARSKHSGLQQVTNSEAPADSMSTA</sequence>
<evidence type="ECO:0000259" key="18">
    <source>
        <dbReference type="PROSITE" id="PS51880"/>
    </source>
</evidence>
<dbReference type="InterPro" id="IPR033728">
    <property type="entry name" value="ThrRS_core"/>
</dbReference>
<dbReference type="CDD" id="cd00771">
    <property type="entry name" value="ThrRS_core"/>
    <property type="match status" value="1"/>
</dbReference>
<dbReference type="EMBL" id="HBIS01003243">
    <property type="protein sequence ID" value="CAE0609102.1"/>
    <property type="molecule type" value="Transcribed_RNA"/>
</dbReference>
<dbReference type="InterPro" id="IPR002320">
    <property type="entry name" value="Thr-tRNA-ligase_IIa"/>
</dbReference>
<keyword evidence="13" id="KW-0030">Aminoacyl-tRNA synthetase</keyword>
<evidence type="ECO:0000313" key="19">
    <source>
        <dbReference type="EMBL" id="CAE0609102.1"/>
    </source>
</evidence>
<accession>A0A7S3UBS6</accession>
<comment type="catalytic activity">
    <reaction evidence="15">
        <text>tRNA(Thr) + L-threonine + ATP = L-threonyl-tRNA(Thr) + AMP + diphosphate + H(+)</text>
        <dbReference type="Rhea" id="RHEA:24624"/>
        <dbReference type="Rhea" id="RHEA-COMP:9670"/>
        <dbReference type="Rhea" id="RHEA-COMP:9704"/>
        <dbReference type="ChEBI" id="CHEBI:15378"/>
        <dbReference type="ChEBI" id="CHEBI:30616"/>
        <dbReference type="ChEBI" id="CHEBI:33019"/>
        <dbReference type="ChEBI" id="CHEBI:57926"/>
        <dbReference type="ChEBI" id="CHEBI:78442"/>
        <dbReference type="ChEBI" id="CHEBI:78534"/>
        <dbReference type="ChEBI" id="CHEBI:456215"/>
        <dbReference type="EC" id="6.1.1.3"/>
    </reaction>
</comment>
<dbReference type="Gene3D" id="3.30.980.10">
    <property type="entry name" value="Threonyl-trna Synthetase, Chain A, domain 2"/>
    <property type="match status" value="1"/>
</dbReference>
<dbReference type="PROSITE" id="PS50862">
    <property type="entry name" value="AA_TRNA_LIGASE_II"/>
    <property type="match status" value="1"/>
</dbReference>
<dbReference type="GO" id="GO:0005524">
    <property type="term" value="F:ATP binding"/>
    <property type="evidence" value="ECO:0007669"/>
    <property type="project" value="UniProtKB-KW"/>
</dbReference>
<evidence type="ECO:0000256" key="8">
    <source>
        <dbReference type="ARBA" id="ARBA00022741"/>
    </source>
</evidence>
<dbReference type="GO" id="GO:0000049">
    <property type="term" value="F:tRNA binding"/>
    <property type="evidence" value="ECO:0007669"/>
    <property type="project" value="UniProtKB-KW"/>
</dbReference>
<dbReference type="AlphaFoldDB" id="A0A7S3UBS6"/>
<dbReference type="Gene3D" id="3.10.20.30">
    <property type="match status" value="1"/>
</dbReference>
<dbReference type="GO" id="GO:0006435">
    <property type="term" value="P:threonyl-tRNA aminoacylation"/>
    <property type="evidence" value="ECO:0007669"/>
    <property type="project" value="InterPro"/>
</dbReference>
<evidence type="ECO:0000256" key="12">
    <source>
        <dbReference type="ARBA" id="ARBA00022917"/>
    </source>
</evidence>
<dbReference type="PROSITE" id="PS51880">
    <property type="entry name" value="TGS"/>
    <property type="match status" value="1"/>
</dbReference>
<keyword evidence="8" id="KW-0547">Nucleotide-binding</keyword>
<dbReference type="PANTHER" id="PTHR11451">
    <property type="entry name" value="THREONINE-TRNA LIGASE"/>
    <property type="match status" value="1"/>
</dbReference>
<dbReference type="Gene3D" id="3.30.930.10">
    <property type="entry name" value="Bira Bifunctional Protein, Domain 2"/>
    <property type="match status" value="1"/>
</dbReference>
<keyword evidence="7" id="KW-0479">Metal-binding</keyword>
<evidence type="ECO:0000256" key="10">
    <source>
        <dbReference type="ARBA" id="ARBA00022840"/>
    </source>
</evidence>
<feature type="domain" description="TGS" evidence="18">
    <location>
        <begin position="40"/>
        <end position="104"/>
    </location>
</feature>